<dbReference type="Pfam" id="PF00005">
    <property type="entry name" value="ABC_tran"/>
    <property type="match status" value="1"/>
</dbReference>
<keyword evidence="4" id="KW-1278">Translocase</keyword>
<dbReference type="PROSITE" id="PS50893">
    <property type="entry name" value="ABC_TRANSPORTER_2"/>
    <property type="match status" value="1"/>
</dbReference>
<dbReference type="PANTHER" id="PTHR42794:SF1">
    <property type="entry name" value="HEMIN IMPORT ATP-BINDING PROTEIN HMUV"/>
    <property type="match status" value="1"/>
</dbReference>
<evidence type="ECO:0000256" key="2">
    <source>
        <dbReference type="ARBA" id="ARBA00022741"/>
    </source>
</evidence>
<dbReference type="Gene3D" id="3.40.50.300">
    <property type="entry name" value="P-loop containing nucleotide triphosphate hydrolases"/>
    <property type="match status" value="1"/>
</dbReference>
<dbReference type="PANTHER" id="PTHR42794">
    <property type="entry name" value="HEMIN IMPORT ATP-BINDING PROTEIN HMUV"/>
    <property type="match status" value="1"/>
</dbReference>
<dbReference type="FunFam" id="3.40.50.300:FF:000134">
    <property type="entry name" value="Iron-enterobactin ABC transporter ATP-binding protein"/>
    <property type="match status" value="1"/>
</dbReference>
<dbReference type="GO" id="GO:0005524">
    <property type="term" value="F:ATP binding"/>
    <property type="evidence" value="ECO:0007669"/>
    <property type="project" value="UniProtKB-KW"/>
</dbReference>
<keyword evidence="3 6" id="KW-0067">ATP-binding</keyword>
<accession>A0A098B2U4</accession>
<dbReference type="InterPro" id="IPR017871">
    <property type="entry name" value="ABC_transporter-like_CS"/>
</dbReference>
<dbReference type="PROSITE" id="PS00211">
    <property type="entry name" value="ABC_TRANSPORTER_1"/>
    <property type="match status" value="1"/>
</dbReference>
<proteinExistence type="predicted"/>
<dbReference type="CDD" id="cd03214">
    <property type="entry name" value="ABC_Iron-Siderophores_B12_Hemin"/>
    <property type="match status" value="1"/>
</dbReference>
<keyword evidence="1" id="KW-0813">Transport</keyword>
<dbReference type="RefSeq" id="WP_144674784.1">
    <property type="nucleotide sequence ID" value="NZ_LK996017.1"/>
</dbReference>
<evidence type="ECO:0000259" key="5">
    <source>
        <dbReference type="PROSITE" id="PS50893"/>
    </source>
</evidence>
<keyword evidence="2" id="KW-0547">Nucleotide-binding</keyword>
<evidence type="ECO:0000256" key="3">
    <source>
        <dbReference type="ARBA" id="ARBA00022840"/>
    </source>
</evidence>
<dbReference type="InterPro" id="IPR027417">
    <property type="entry name" value="P-loop_NTPase"/>
</dbReference>
<dbReference type="PATRIC" id="fig|49338.4.peg.2485"/>
<reference evidence="6" key="1">
    <citation type="submission" date="2014-07" db="EMBL/GenBank/DDBJ databases">
        <authorList>
            <person name="Hornung V.Bastian."/>
        </authorList>
    </citation>
    <scope>NUCLEOTIDE SEQUENCE</scope>
    <source>
        <strain evidence="6">PCE-S</strain>
    </source>
</reference>
<dbReference type="EMBL" id="LK996017">
    <property type="protein sequence ID" value="CDX02196.1"/>
    <property type="molecule type" value="Genomic_DNA"/>
</dbReference>
<dbReference type="AlphaFoldDB" id="A0A098B2U4"/>
<evidence type="ECO:0000313" key="6">
    <source>
        <dbReference type="EMBL" id="CDX02196.1"/>
    </source>
</evidence>
<dbReference type="InterPro" id="IPR003593">
    <property type="entry name" value="AAA+_ATPase"/>
</dbReference>
<name>A0A098B2U4_DESHA</name>
<dbReference type="GO" id="GO:0016887">
    <property type="term" value="F:ATP hydrolysis activity"/>
    <property type="evidence" value="ECO:0007669"/>
    <property type="project" value="InterPro"/>
</dbReference>
<protein>
    <submittedName>
        <fullName evidence="6">Iron(3+)-hydroxamate import ATP-binding protein FhuC</fullName>
    </submittedName>
</protein>
<gene>
    <name evidence="6" type="ORF">DPCES_2309</name>
</gene>
<dbReference type="SMART" id="SM00382">
    <property type="entry name" value="AAA"/>
    <property type="match status" value="1"/>
</dbReference>
<evidence type="ECO:0000256" key="4">
    <source>
        <dbReference type="ARBA" id="ARBA00022967"/>
    </source>
</evidence>
<evidence type="ECO:0000256" key="1">
    <source>
        <dbReference type="ARBA" id="ARBA00022448"/>
    </source>
</evidence>
<dbReference type="InterPro" id="IPR003439">
    <property type="entry name" value="ABC_transporter-like_ATP-bd"/>
</dbReference>
<dbReference type="SUPFAM" id="SSF52540">
    <property type="entry name" value="P-loop containing nucleoside triphosphate hydrolases"/>
    <property type="match status" value="1"/>
</dbReference>
<organism evidence="6">
    <name type="scientific">Desulfitobacterium hafniense</name>
    <name type="common">Desulfitobacterium frappieri</name>
    <dbReference type="NCBI Taxonomy" id="49338"/>
    <lineage>
        <taxon>Bacteria</taxon>
        <taxon>Bacillati</taxon>
        <taxon>Bacillota</taxon>
        <taxon>Clostridia</taxon>
        <taxon>Eubacteriales</taxon>
        <taxon>Desulfitobacteriaceae</taxon>
        <taxon>Desulfitobacterium</taxon>
    </lineage>
</organism>
<feature type="domain" description="ABC transporter" evidence="5">
    <location>
        <begin position="4"/>
        <end position="240"/>
    </location>
</feature>
<sequence length="259" mass="28862">MNLFEIQNLNQHYGSFAVLRNLSFAISQGDMFGIIGPNGSGKSTLIRTISGLQPPTSGKVLLMSKPLSSHTSKELARQIAVLEQEGTPALPFTIEQIVSMGRYPWLKPFADLGSHDKAVVENILVKLNLGPKRSQKVSTLSGGQRQLVSLARAMAQEPRILILDEPTTYLDIGHQSLVMDHVRQWHDELGITVIMVLHDLNIAAQYCDRILLLDQGEIVTWGKKEDVLREETLTQVYKTDLVQVHHPKLGVPQFLLSEK</sequence>